<dbReference type="InterPro" id="IPR036028">
    <property type="entry name" value="SH3-like_dom_sf"/>
</dbReference>
<evidence type="ECO:0000256" key="4">
    <source>
        <dbReference type="PROSITE-ProRule" id="PRU00192"/>
    </source>
</evidence>
<dbReference type="PANTHER" id="PTHR12845:SF3">
    <property type="entry name" value="RHO GUANINE NUCLEOTIDE EXCHANGE FACTOR 16"/>
    <property type="match status" value="1"/>
</dbReference>
<reference evidence="9 10" key="1">
    <citation type="submission" date="2021-05" db="EMBL/GenBank/DDBJ databases">
        <authorList>
            <person name="Zahm M."/>
            <person name="Klopp C."/>
            <person name="Cabau C."/>
            <person name="Kuhl H."/>
            <person name="Suciu R."/>
            <person name="Ciorpac M."/>
            <person name="Holostenco D."/>
            <person name="Gessner J."/>
            <person name="Wuertz S."/>
            <person name="Hohne C."/>
            <person name="Stock M."/>
            <person name="Gislard M."/>
            <person name="Lluch J."/>
            <person name="Milhes M."/>
            <person name="Lampietro C."/>
            <person name="Lopez Roques C."/>
            <person name="Donnadieu C."/>
            <person name="Du K."/>
            <person name="Schartl M."/>
            <person name="Guiguen Y."/>
        </authorList>
    </citation>
    <scope>NUCLEOTIDE SEQUENCE [LARGE SCALE GENOMIC DNA]</scope>
    <source>
        <strain evidence="9">Hh-F2</strain>
        <tissue evidence="9">Blood</tissue>
    </source>
</reference>
<comment type="subcellular location">
    <subcellularLocation>
        <location evidence="1">Cell projection</location>
    </subcellularLocation>
</comment>
<sequence length="736" mass="83732">MTQRHSVGSMGDQAPLLLAGQFASDLQLDASRSEPSAAAAAAAPSREKHHSLGHLPKVDLSLPKLSASTEDEPKKIILSTQSEASRRRGTQQLIPKGLAVASRPKQRYHTTGVSMPMWEAISQQEKRASVPVVSWEDYDADDFEEEGGGTLSRNRRNQSYRAAVKGFHNGALEPVKTGAPEPVKTGATLKPVQEERAPSPRSPGRSKKSLGRKRNAKHGGSFKDEPRLYQEIQERGLHSSNQDPDDDFVHVEQPGPDEGIVVRNYRPTQLTWSQLPEVQERGILDQISPEERKRQEAIFEIIMSEHSYQHSLDILVRLFKKSKELRKTMNITEHHHLFSNISDILEVSKRFFADLEKRHAEDPLIRDISDIVENHASTHFKPYIIYCSNEVYQQRTLQKLLASNIAFKEALKHIEMTTDCGGLPMISFLILPMQRATRLPLLMDTICQKTSTHLEEYHSAVKALKSISKLVKQCNDGARRMERTEQMYTIQKQMEFGKIKPFPLVSASRWLQKRGELAVCTEELSIFWKTFTNKSYYLFLFNDVLIVTRKKSEESYLVMDYATLEQIEVELLESSEGQLASGSPRISSSPNMFKVVMKRNSEGKEEQIALVAESPSDRARWVIALQHHKHTDNEDLNKEGKLIIAVQETRASWSRGDLPQVEIIKGHRAKQPDELSLQQADVVLVLHKVEGWYQGERLRDGERGWFPSSCATEITNRIAVERNVRRMERLRKETDV</sequence>
<dbReference type="SMART" id="SM00325">
    <property type="entry name" value="RhoGEF"/>
    <property type="match status" value="1"/>
</dbReference>
<dbReference type="InterPro" id="IPR035797">
    <property type="entry name" value="ARHGEF16/ARHGEF26_SH3"/>
</dbReference>
<evidence type="ECO:0000259" key="6">
    <source>
        <dbReference type="PROSITE" id="PS50002"/>
    </source>
</evidence>
<dbReference type="InterPro" id="IPR001452">
    <property type="entry name" value="SH3_domain"/>
</dbReference>
<dbReference type="SUPFAM" id="SSF50729">
    <property type="entry name" value="PH domain-like"/>
    <property type="match status" value="1"/>
</dbReference>
<dbReference type="PROSITE" id="PS50003">
    <property type="entry name" value="PH_DOMAIN"/>
    <property type="match status" value="1"/>
</dbReference>
<name>A0ABR0YIA3_HUSHU</name>
<dbReference type="SUPFAM" id="SSF50044">
    <property type="entry name" value="SH3-domain"/>
    <property type="match status" value="1"/>
</dbReference>
<feature type="domain" description="DH" evidence="8">
    <location>
        <begin position="293"/>
        <end position="477"/>
    </location>
</feature>
<evidence type="ECO:0000256" key="2">
    <source>
        <dbReference type="ARBA" id="ARBA00022443"/>
    </source>
</evidence>
<gene>
    <name evidence="9" type="ORF">HHUSO_G27977</name>
</gene>
<dbReference type="PANTHER" id="PTHR12845">
    <property type="entry name" value="GUANINE NUCLEOTIDE EXCHANGE FACTOR"/>
    <property type="match status" value="1"/>
</dbReference>
<dbReference type="InterPro" id="IPR055251">
    <property type="entry name" value="SOS1_NGEF_PH"/>
</dbReference>
<dbReference type="InterPro" id="IPR047270">
    <property type="entry name" value="PH_ephexin"/>
</dbReference>
<evidence type="ECO:0000259" key="7">
    <source>
        <dbReference type="PROSITE" id="PS50003"/>
    </source>
</evidence>
<dbReference type="Proteomes" id="UP001369086">
    <property type="component" value="Unassembled WGS sequence"/>
</dbReference>
<protein>
    <submittedName>
        <fullName evidence="9">Rho guanine nucleotide exchange factor 16-like isoform X1</fullName>
    </submittedName>
</protein>
<evidence type="ECO:0000313" key="10">
    <source>
        <dbReference type="Proteomes" id="UP001369086"/>
    </source>
</evidence>
<dbReference type="EMBL" id="JAHFZB010000029">
    <property type="protein sequence ID" value="KAK6472278.1"/>
    <property type="molecule type" value="Genomic_DNA"/>
</dbReference>
<dbReference type="PROSITE" id="PS50002">
    <property type="entry name" value="SH3"/>
    <property type="match status" value="1"/>
</dbReference>
<evidence type="ECO:0000256" key="5">
    <source>
        <dbReference type="SAM" id="MobiDB-lite"/>
    </source>
</evidence>
<feature type="compositionally biased region" description="Low complexity" evidence="5">
    <location>
        <begin position="33"/>
        <end position="44"/>
    </location>
</feature>
<dbReference type="SMART" id="SM00233">
    <property type="entry name" value="PH"/>
    <property type="match status" value="1"/>
</dbReference>
<feature type="domain" description="SH3" evidence="6">
    <location>
        <begin position="656"/>
        <end position="716"/>
    </location>
</feature>
<keyword evidence="3" id="KW-0966">Cell projection</keyword>
<dbReference type="Gene3D" id="1.20.900.10">
    <property type="entry name" value="Dbl homology (DH) domain"/>
    <property type="match status" value="1"/>
</dbReference>
<organism evidence="9 10">
    <name type="scientific">Huso huso</name>
    <name type="common">Beluga</name>
    <name type="synonym">Acipenser huso</name>
    <dbReference type="NCBI Taxonomy" id="61971"/>
    <lineage>
        <taxon>Eukaryota</taxon>
        <taxon>Metazoa</taxon>
        <taxon>Chordata</taxon>
        <taxon>Craniata</taxon>
        <taxon>Vertebrata</taxon>
        <taxon>Euteleostomi</taxon>
        <taxon>Actinopterygii</taxon>
        <taxon>Chondrostei</taxon>
        <taxon>Acipenseriformes</taxon>
        <taxon>Acipenseridae</taxon>
        <taxon>Huso</taxon>
    </lineage>
</organism>
<feature type="compositionally biased region" description="Basic and acidic residues" evidence="5">
    <location>
        <begin position="221"/>
        <end position="237"/>
    </location>
</feature>
<dbReference type="Pfam" id="PF00621">
    <property type="entry name" value="RhoGEF"/>
    <property type="match status" value="1"/>
</dbReference>
<dbReference type="Gene3D" id="2.30.30.40">
    <property type="entry name" value="SH3 Domains"/>
    <property type="match status" value="1"/>
</dbReference>
<comment type="caution">
    <text evidence="9">The sequence shown here is derived from an EMBL/GenBank/DDBJ whole genome shotgun (WGS) entry which is preliminary data.</text>
</comment>
<evidence type="ECO:0000313" key="9">
    <source>
        <dbReference type="EMBL" id="KAK6472278.1"/>
    </source>
</evidence>
<feature type="region of interest" description="Disordered" evidence="5">
    <location>
        <begin position="28"/>
        <end position="93"/>
    </location>
</feature>
<dbReference type="InterPro" id="IPR011993">
    <property type="entry name" value="PH-like_dom_sf"/>
</dbReference>
<dbReference type="PROSITE" id="PS50010">
    <property type="entry name" value="DH_2"/>
    <property type="match status" value="1"/>
</dbReference>
<evidence type="ECO:0000256" key="3">
    <source>
        <dbReference type="ARBA" id="ARBA00023273"/>
    </source>
</evidence>
<dbReference type="InterPro" id="IPR000219">
    <property type="entry name" value="DH_dom"/>
</dbReference>
<keyword evidence="10" id="KW-1185">Reference proteome</keyword>
<dbReference type="InterPro" id="IPR035899">
    <property type="entry name" value="DBL_dom_sf"/>
</dbReference>
<evidence type="ECO:0000259" key="8">
    <source>
        <dbReference type="PROSITE" id="PS50010"/>
    </source>
</evidence>
<feature type="domain" description="PH" evidence="7">
    <location>
        <begin position="510"/>
        <end position="630"/>
    </location>
</feature>
<dbReference type="Pfam" id="PF00018">
    <property type="entry name" value="SH3_1"/>
    <property type="match status" value="1"/>
</dbReference>
<keyword evidence="2 4" id="KW-0728">SH3 domain</keyword>
<dbReference type="Gene3D" id="2.30.29.30">
    <property type="entry name" value="Pleckstrin-homology domain (PH domain)/Phosphotyrosine-binding domain (PTB)"/>
    <property type="match status" value="1"/>
</dbReference>
<feature type="region of interest" description="Disordered" evidence="5">
    <location>
        <begin position="171"/>
        <end position="260"/>
    </location>
</feature>
<dbReference type="CDD" id="cd00160">
    <property type="entry name" value="RhoGEF"/>
    <property type="match status" value="1"/>
</dbReference>
<dbReference type="InterPro" id="IPR001849">
    <property type="entry name" value="PH_domain"/>
</dbReference>
<evidence type="ECO:0000256" key="1">
    <source>
        <dbReference type="ARBA" id="ARBA00004316"/>
    </source>
</evidence>
<dbReference type="SMART" id="SM00326">
    <property type="entry name" value="SH3"/>
    <property type="match status" value="1"/>
</dbReference>
<accession>A0ABR0YIA3</accession>
<dbReference type="CDD" id="cd11938">
    <property type="entry name" value="SH3_ARHGEF16_26"/>
    <property type="match status" value="1"/>
</dbReference>
<dbReference type="CDD" id="cd01221">
    <property type="entry name" value="PH_ephexin"/>
    <property type="match status" value="1"/>
</dbReference>
<dbReference type="Pfam" id="PF22697">
    <property type="entry name" value="SOS1_NGEF_PH"/>
    <property type="match status" value="1"/>
</dbReference>
<feature type="compositionally biased region" description="Basic residues" evidence="5">
    <location>
        <begin position="204"/>
        <end position="217"/>
    </location>
</feature>
<dbReference type="SUPFAM" id="SSF48065">
    <property type="entry name" value="DBL homology domain (DH-domain)"/>
    <property type="match status" value="1"/>
</dbReference>
<proteinExistence type="predicted"/>
<dbReference type="InterPro" id="IPR047271">
    <property type="entry name" value="Ephexin-like"/>
</dbReference>